<dbReference type="GO" id="GO:0004930">
    <property type="term" value="F:G protein-coupled receptor activity"/>
    <property type="evidence" value="ECO:0007669"/>
    <property type="project" value="UniProtKB-KW"/>
</dbReference>
<dbReference type="Pfam" id="PF13853">
    <property type="entry name" value="7tm_4"/>
    <property type="match status" value="1"/>
</dbReference>
<dbReference type="Gene3D" id="1.20.1070.10">
    <property type="entry name" value="Rhodopsin 7-helix transmembrane proteins"/>
    <property type="match status" value="1"/>
</dbReference>
<evidence type="ECO:0000256" key="2">
    <source>
        <dbReference type="ARBA" id="ARBA00022475"/>
    </source>
</evidence>
<dbReference type="PRINTS" id="PR00245">
    <property type="entry name" value="OLFACTORYR"/>
</dbReference>
<accession>A0A3B3YXB2</accession>
<feature type="transmembrane region" description="Helical" evidence="13">
    <location>
        <begin position="274"/>
        <end position="294"/>
    </location>
</feature>
<evidence type="ECO:0000256" key="5">
    <source>
        <dbReference type="ARBA" id="ARBA00022725"/>
    </source>
</evidence>
<sequence length="324" mass="36842">MDIMHNIVTEFILTGFPGLHPQYYGLASAVLFLVYVVTVKANAAVFYLFATNKSLHKPVYYIILNVSACDLLFSTTTLPKIISRYWFQSGRISFTACFVQMYLVHYLGAVNSFIFALMAFDRYYAVCHPLRYTNIVKKFTVHMLSVTAWIIAIASPLLMVIRAYPLPYCASNIINHCYCDHIGVTVLACTDRAPYSFPAFVGAMITLLGPLAFILFSYSSIFIEISKVTNLGNCGKSLSTCSTQLIIISLYYVPRCFVYFASQVGIKFSADLRIVIIMLYSLVPPMINPLIYCLRAKDIRECLMKQFYKEKSRFHQFTMNRPAH</sequence>
<feature type="transmembrane region" description="Helical" evidence="13">
    <location>
        <begin position="102"/>
        <end position="120"/>
    </location>
</feature>
<keyword evidence="3" id="KW-0716">Sensory transduction</keyword>
<organism evidence="15 16">
    <name type="scientific">Poecilia mexicana</name>
    <dbReference type="NCBI Taxonomy" id="48701"/>
    <lineage>
        <taxon>Eukaryota</taxon>
        <taxon>Metazoa</taxon>
        <taxon>Chordata</taxon>
        <taxon>Craniata</taxon>
        <taxon>Vertebrata</taxon>
        <taxon>Euteleostomi</taxon>
        <taxon>Actinopterygii</taxon>
        <taxon>Neopterygii</taxon>
        <taxon>Teleostei</taxon>
        <taxon>Neoteleostei</taxon>
        <taxon>Acanthomorphata</taxon>
        <taxon>Ovalentaria</taxon>
        <taxon>Atherinomorphae</taxon>
        <taxon>Cyprinodontiformes</taxon>
        <taxon>Poeciliidae</taxon>
        <taxon>Poeciliinae</taxon>
        <taxon>Poecilia</taxon>
    </lineage>
</organism>
<evidence type="ECO:0000259" key="14">
    <source>
        <dbReference type="PROSITE" id="PS50262"/>
    </source>
</evidence>
<feature type="transmembrane region" description="Helical" evidence="13">
    <location>
        <begin position="141"/>
        <end position="161"/>
    </location>
</feature>
<evidence type="ECO:0000256" key="6">
    <source>
        <dbReference type="ARBA" id="ARBA00022989"/>
    </source>
</evidence>
<reference evidence="15" key="2">
    <citation type="submission" date="2025-09" db="UniProtKB">
        <authorList>
            <consortium name="Ensembl"/>
        </authorList>
    </citation>
    <scope>IDENTIFICATION</scope>
</reference>
<evidence type="ECO:0000313" key="15">
    <source>
        <dbReference type="Ensembl" id="ENSPMEP00000032027.1"/>
    </source>
</evidence>
<keyword evidence="11" id="KW-0325">Glycoprotein</keyword>
<feature type="transmembrane region" description="Helical" evidence="13">
    <location>
        <begin position="61"/>
        <end position="82"/>
    </location>
</feature>
<evidence type="ECO:0000313" key="16">
    <source>
        <dbReference type="Proteomes" id="UP000261480"/>
    </source>
</evidence>
<keyword evidence="7" id="KW-0297">G-protein coupled receptor</keyword>
<evidence type="ECO:0000256" key="3">
    <source>
        <dbReference type="ARBA" id="ARBA00022606"/>
    </source>
</evidence>
<evidence type="ECO:0000256" key="4">
    <source>
        <dbReference type="ARBA" id="ARBA00022692"/>
    </source>
</evidence>
<keyword evidence="6 13" id="KW-1133">Transmembrane helix</keyword>
<dbReference type="SUPFAM" id="SSF81321">
    <property type="entry name" value="Family A G protein-coupled receptor-like"/>
    <property type="match status" value="1"/>
</dbReference>
<evidence type="ECO:0000256" key="13">
    <source>
        <dbReference type="SAM" id="Phobius"/>
    </source>
</evidence>
<keyword evidence="10" id="KW-0675">Receptor</keyword>
<dbReference type="PROSITE" id="PS50262">
    <property type="entry name" value="G_PROTEIN_RECEP_F1_2"/>
    <property type="match status" value="1"/>
</dbReference>
<dbReference type="InterPro" id="IPR050939">
    <property type="entry name" value="Olfactory_GPCR1"/>
</dbReference>
<keyword evidence="4 13" id="KW-0812">Transmembrane</keyword>
<dbReference type="GO" id="GO:0004984">
    <property type="term" value="F:olfactory receptor activity"/>
    <property type="evidence" value="ECO:0007669"/>
    <property type="project" value="InterPro"/>
</dbReference>
<dbReference type="PANTHER" id="PTHR24242:SF359">
    <property type="entry name" value="ODORANT RECEPTOR-RELATED"/>
    <property type="match status" value="1"/>
</dbReference>
<evidence type="ECO:0000256" key="12">
    <source>
        <dbReference type="ARBA" id="ARBA00023224"/>
    </source>
</evidence>
<evidence type="ECO:0000256" key="7">
    <source>
        <dbReference type="ARBA" id="ARBA00023040"/>
    </source>
</evidence>
<keyword evidence="9" id="KW-1015">Disulfide bond</keyword>
<dbReference type="InterPro" id="IPR000276">
    <property type="entry name" value="GPCR_Rhodpsn"/>
</dbReference>
<dbReference type="STRING" id="48701.ENSPMEP00000032027"/>
<keyword evidence="5" id="KW-0552">Olfaction</keyword>
<dbReference type="FunFam" id="1.20.1070.10:FF:000024">
    <property type="entry name" value="Olfactory receptor"/>
    <property type="match status" value="1"/>
</dbReference>
<dbReference type="InterPro" id="IPR000725">
    <property type="entry name" value="Olfact_rcpt"/>
</dbReference>
<dbReference type="Proteomes" id="UP000261480">
    <property type="component" value="Unplaced"/>
</dbReference>
<evidence type="ECO:0000256" key="10">
    <source>
        <dbReference type="ARBA" id="ARBA00023170"/>
    </source>
</evidence>
<dbReference type="Ensembl" id="ENSPMET00000025538.1">
    <property type="protein sequence ID" value="ENSPMEP00000032027.1"/>
    <property type="gene ID" value="ENSPMEG00000019593.1"/>
</dbReference>
<keyword evidence="2" id="KW-1003">Cell membrane</keyword>
<reference evidence="15" key="1">
    <citation type="submission" date="2025-08" db="UniProtKB">
        <authorList>
            <consortium name="Ensembl"/>
        </authorList>
    </citation>
    <scope>IDENTIFICATION</scope>
</reference>
<name>A0A3B3YXB2_9TELE</name>
<evidence type="ECO:0000256" key="8">
    <source>
        <dbReference type="ARBA" id="ARBA00023136"/>
    </source>
</evidence>
<dbReference type="AlphaFoldDB" id="A0A3B3YXB2"/>
<dbReference type="GO" id="GO:0005886">
    <property type="term" value="C:plasma membrane"/>
    <property type="evidence" value="ECO:0007669"/>
    <property type="project" value="UniProtKB-SubCell"/>
</dbReference>
<evidence type="ECO:0000256" key="1">
    <source>
        <dbReference type="ARBA" id="ARBA00004651"/>
    </source>
</evidence>
<dbReference type="PRINTS" id="PR00237">
    <property type="entry name" value="GPCRRHODOPSN"/>
</dbReference>
<dbReference type="PANTHER" id="PTHR24242">
    <property type="entry name" value="G-PROTEIN COUPLED RECEPTOR"/>
    <property type="match status" value="1"/>
</dbReference>
<feature type="transmembrane region" description="Helical" evidence="13">
    <location>
        <begin position="244"/>
        <end position="262"/>
    </location>
</feature>
<keyword evidence="8 13" id="KW-0472">Membrane</keyword>
<feature type="transmembrane region" description="Helical" evidence="13">
    <location>
        <begin position="23"/>
        <end position="49"/>
    </location>
</feature>
<protein>
    <recommendedName>
        <fullName evidence="14">G-protein coupled receptors family 1 profile domain-containing protein</fullName>
    </recommendedName>
</protein>
<evidence type="ECO:0000256" key="9">
    <source>
        <dbReference type="ARBA" id="ARBA00023157"/>
    </source>
</evidence>
<dbReference type="InterPro" id="IPR017452">
    <property type="entry name" value="GPCR_Rhodpsn_7TM"/>
</dbReference>
<keyword evidence="12" id="KW-0807">Transducer</keyword>
<comment type="subcellular location">
    <subcellularLocation>
        <location evidence="1">Cell membrane</location>
        <topology evidence="1">Multi-pass membrane protein</topology>
    </subcellularLocation>
</comment>
<keyword evidence="16" id="KW-1185">Reference proteome</keyword>
<evidence type="ECO:0000256" key="11">
    <source>
        <dbReference type="ARBA" id="ARBA00023180"/>
    </source>
</evidence>
<proteinExistence type="predicted"/>
<feature type="transmembrane region" description="Helical" evidence="13">
    <location>
        <begin position="200"/>
        <end position="223"/>
    </location>
</feature>
<feature type="domain" description="G-protein coupled receptors family 1 profile" evidence="14">
    <location>
        <begin position="41"/>
        <end position="292"/>
    </location>
</feature>